<organism evidence="1 2">
    <name type="scientific">Lactococcus lactis</name>
    <dbReference type="NCBI Taxonomy" id="1358"/>
    <lineage>
        <taxon>Bacteria</taxon>
        <taxon>Bacillati</taxon>
        <taxon>Bacillota</taxon>
        <taxon>Bacilli</taxon>
        <taxon>Lactobacillales</taxon>
        <taxon>Streptococcaceae</taxon>
        <taxon>Lactococcus</taxon>
    </lineage>
</organism>
<name>A0AAE4NMJ4_9LACT</name>
<proteinExistence type="predicted"/>
<dbReference type="Gene3D" id="1.10.1370.20">
    <property type="entry name" value="Oligoendopeptidase f, C-terminal domain"/>
    <property type="match status" value="1"/>
</dbReference>
<dbReference type="SUPFAM" id="SSF55486">
    <property type="entry name" value="Metalloproteases ('zincins'), catalytic domain"/>
    <property type="match status" value="1"/>
</dbReference>
<evidence type="ECO:0008006" key="3">
    <source>
        <dbReference type="Google" id="ProtNLM"/>
    </source>
</evidence>
<evidence type="ECO:0000313" key="1">
    <source>
        <dbReference type="EMBL" id="MDV2631288.1"/>
    </source>
</evidence>
<dbReference type="Proteomes" id="UP001186047">
    <property type="component" value="Unassembled WGS sequence"/>
</dbReference>
<dbReference type="EMBL" id="JAWHVL010000001">
    <property type="protein sequence ID" value="MDV2631288.1"/>
    <property type="molecule type" value="Genomic_DNA"/>
</dbReference>
<dbReference type="AlphaFoldDB" id="A0AAE4NMJ4"/>
<dbReference type="RefSeq" id="WP_054246967.1">
    <property type="nucleotide sequence ID" value="NZ_JAUCAR010000030.1"/>
</dbReference>
<dbReference type="InterPro" id="IPR042088">
    <property type="entry name" value="OligoPept_F_C"/>
</dbReference>
<gene>
    <name evidence="1" type="ORF">RZO31_00130</name>
</gene>
<evidence type="ECO:0000313" key="2">
    <source>
        <dbReference type="Proteomes" id="UP001186047"/>
    </source>
</evidence>
<reference evidence="1" key="1">
    <citation type="submission" date="2023-10" db="EMBL/GenBank/DDBJ databases">
        <title>Production of high quality cheese from raw caw milk (raw cheese).</title>
        <authorList>
            <person name="Samouris G."/>
        </authorList>
    </citation>
    <scope>NUCLEOTIDE SEQUENCE</scope>
    <source>
        <strain evidence="1">M17-3</strain>
    </source>
</reference>
<sequence length="559" mass="66776">MWNLKILYDSDEKWIKYYEEYAKEMAILETPKIELNKLEEIFNFIQCNAIILDDIYTYGLLRREQDVLNKDVTKGLSQIRQIYVDFNKKLELLLSFFRERRKEILDILHVDPKLKKYYSYFLNMNLNSQNEIKEIYNKIAPYDRYMEWYGSFERIGEDPRTHQEINEFNLLNYLKSERKEERRLVYHAVEEFLKENSEIAAGYLNTHIQLNNYAASKCGFDDSYSYFTANNTLCKNAKEFLIHYKSIFVDINKKIVEVKKSMLCLDTIGYEDMYFLSGELEYNISIDEAKQIVLESFSKFGTEFQQITKKALYENWIDSENYDGKHSGQRSYSSYRSHPYITIPWNGRIDDLFSLAHEVAGAVGQWFAAENQEYIYSELSIVKVEFLSALGMLYLSEYLLENRNFNKIEKLVKAKVIDFLKDSLMVPFEFSLIEMELYSKGVKQKLIVDDISDIWYSVIENFHDVSNFEEMRINRYNWVRHDHLYLNAYDFRYIESFLIALSSSEKVTRKNDKFIKLLRLGEKVTDKIFFDEIEGKRESRFLVNEAIKKVYNLLEECEK</sequence>
<accession>A0AAE4NMJ4</accession>
<comment type="caution">
    <text evidence="1">The sequence shown here is derived from an EMBL/GenBank/DDBJ whole genome shotgun (WGS) entry which is preliminary data.</text>
</comment>
<protein>
    <recommendedName>
        <fullName evidence="3">Oligoendopeptidase F</fullName>
    </recommendedName>
</protein>